<dbReference type="Pfam" id="PF04828">
    <property type="entry name" value="GFA"/>
    <property type="match status" value="1"/>
</dbReference>
<dbReference type="Gene3D" id="3.90.1590.10">
    <property type="entry name" value="glutathione-dependent formaldehyde- activating enzyme (gfa)"/>
    <property type="match status" value="1"/>
</dbReference>
<evidence type="ECO:0000256" key="3">
    <source>
        <dbReference type="ARBA" id="ARBA00022833"/>
    </source>
</evidence>
<dbReference type="Proteomes" id="UP000030752">
    <property type="component" value="Unassembled WGS sequence"/>
</dbReference>
<evidence type="ECO:0000256" key="1">
    <source>
        <dbReference type="ARBA" id="ARBA00005495"/>
    </source>
</evidence>
<dbReference type="InterPro" id="IPR011057">
    <property type="entry name" value="Mss4-like_sf"/>
</dbReference>
<name>W2RRH3_CYPE1</name>
<evidence type="ECO:0000256" key="2">
    <source>
        <dbReference type="ARBA" id="ARBA00022723"/>
    </source>
</evidence>
<dbReference type="eggNOG" id="ENOG502RZVZ">
    <property type="taxonomic scope" value="Eukaryota"/>
</dbReference>
<feature type="region of interest" description="Disordered" evidence="5">
    <location>
        <begin position="1"/>
        <end position="32"/>
    </location>
</feature>
<protein>
    <recommendedName>
        <fullName evidence="6">CENP-V/GFA domain-containing protein</fullName>
    </recommendedName>
</protein>
<reference evidence="7 8" key="1">
    <citation type="submission" date="2013-03" db="EMBL/GenBank/DDBJ databases">
        <title>The Genome Sequence of Phialophora europaea CBS 101466.</title>
        <authorList>
            <consortium name="The Broad Institute Genomics Platform"/>
            <person name="Cuomo C."/>
            <person name="de Hoog S."/>
            <person name="Gorbushina A."/>
            <person name="Walker B."/>
            <person name="Young S.K."/>
            <person name="Zeng Q."/>
            <person name="Gargeya S."/>
            <person name="Fitzgerald M."/>
            <person name="Haas B."/>
            <person name="Abouelleil A."/>
            <person name="Allen A.W."/>
            <person name="Alvarado L."/>
            <person name="Arachchi H.M."/>
            <person name="Berlin A.M."/>
            <person name="Chapman S.B."/>
            <person name="Gainer-Dewar J."/>
            <person name="Goldberg J."/>
            <person name="Griggs A."/>
            <person name="Gujja S."/>
            <person name="Hansen M."/>
            <person name="Howarth C."/>
            <person name="Imamovic A."/>
            <person name="Ireland A."/>
            <person name="Larimer J."/>
            <person name="McCowan C."/>
            <person name="Murphy C."/>
            <person name="Pearson M."/>
            <person name="Poon T.W."/>
            <person name="Priest M."/>
            <person name="Roberts A."/>
            <person name="Saif S."/>
            <person name="Shea T."/>
            <person name="Sisk P."/>
            <person name="Sykes S."/>
            <person name="Wortman J."/>
            <person name="Nusbaum C."/>
            <person name="Birren B."/>
        </authorList>
    </citation>
    <scope>NUCLEOTIDE SEQUENCE [LARGE SCALE GENOMIC DNA]</scope>
    <source>
        <strain evidence="7 8">CBS 101466</strain>
    </source>
</reference>
<dbReference type="GO" id="GO:0046872">
    <property type="term" value="F:metal ion binding"/>
    <property type="evidence" value="ECO:0007669"/>
    <property type="project" value="UniProtKB-KW"/>
</dbReference>
<keyword evidence="3" id="KW-0862">Zinc</keyword>
<evidence type="ECO:0000313" key="7">
    <source>
        <dbReference type="EMBL" id="ETN39062.1"/>
    </source>
</evidence>
<dbReference type="InterPro" id="IPR006913">
    <property type="entry name" value="CENP-V/GFA"/>
</dbReference>
<evidence type="ECO:0000256" key="5">
    <source>
        <dbReference type="SAM" id="MobiDB-lite"/>
    </source>
</evidence>
<feature type="domain" description="CENP-V/GFA" evidence="6">
    <location>
        <begin position="56"/>
        <end position="176"/>
    </location>
</feature>
<dbReference type="PROSITE" id="PS51891">
    <property type="entry name" value="CENP_V_GFA"/>
    <property type="match status" value="1"/>
</dbReference>
<dbReference type="InParanoid" id="W2RRH3"/>
<dbReference type="AlphaFoldDB" id="W2RRH3"/>
<dbReference type="RefSeq" id="XP_008717847.1">
    <property type="nucleotide sequence ID" value="XM_008719625.1"/>
</dbReference>
<proteinExistence type="inferred from homology"/>
<evidence type="ECO:0000259" key="6">
    <source>
        <dbReference type="PROSITE" id="PS51891"/>
    </source>
</evidence>
<keyword evidence="4" id="KW-0456">Lyase</keyword>
<feature type="compositionally biased region" description="Polar residues" evidence="5">
    <location>
        <begin position="15"/>
        <end position="28"/>
    </location>
</feature>
<dbReference type="VEuPathDB" id="FungiDB:HMPREF1541_05284"/>
<dbReference type="PANTHER" id="PTHR33337:SF40">
    <property type="entry name" value="CENP-V_GFA DOMAIN-CONTAINING PROTEIN-RELATED"/>
    <property type="match status" value="1"/>
</dbReference>
<accession>W2RRH3</accession>
<keyword evidence="2" id="KW-0479">Metal-binding</keyword>
<gene>
    <name evidence="7" type="ORF">HMPREF1541_05284</name>
</gene>
<sequence length="246" mass="28270">MPPKKQSQSDEKPNGSVQPQAHQYQAGDSTHRDIDQWKHREPYKVHGENDDFEVKWNGSCHCGKVTYQLSRDKPLASKYCHCTTCQRLHASAFQWAAIFHKSDINFTNGHHDLGWYDPTNKDVSHHLPCKVSCAYCRTPIMDEGRNMILLFPSLIEGINTKKAREAFRATCHMFYPQRIVDFPHDDRVKWAGLDNSSDILGEDGEVLVKYEEGMSPDDMDAKKRKALEIEHKENGDRVKRAKDSKA</sequence>
<dbReference type="EMBL" id="KB822721">
    <property type="protein sequence ID" value="ETN39062.1"/>
    <property type="molecule type" value="Genomic_DNA"/>
</dbReference>
<dbReference type="GO" id="GO:0016846">
    <property type="term" value="F:carbon-sulfur lyase activity"/>
    <property type="evidence" value="ECO:0007669"/>
    <property type="project" value="InterPro"/>
</dbReference>
<evidence type="ECO:0000256" key="4">
    <source>
        <dbReference type="ARBA" id="ARBA00023239"/>
    </source>
</evidence>
<organism evidence="7 8">
    <name type="scientific">Cyphellophora europaea (strain CBS 101466)</name>
    <name type="common">Phialophora europaea</name>
    <dbReference type="NCBI Taxonomy" id="1220924"/>
    <lineage>
        <taxon>Eukaryota</taxon>
        <taxon>Fungi</taxon>
        <taxon>Dikarya</taxon>
        <taxon>Ascomycota</taxon>
        <taxon>Pezizomycotina</taxon>
        <taxon>Eurotiomycetes</taxon>
        <taxon>Chaetothyriomycetidae</taxon>
        <taxon>Chaetothyriales</taxon>
        <taxon>Cyphellophoraceae</taxon>
        <taxon>Cyphellophora</taxon>
    </lineage>
</organism>
<dbReference type="OrthoDB" id="9970124at2759"/>
<evidence type="ECO:0000313" key="8">
    <source>
        <dbReference type="Proteomes" id="UP000030752"/>
    </source>
</evidence>
<dbReference type="PANTHER" id="PTHR33337">
    <property type="entry name" value="GFA DOMAIN-CONTAINING PROTEIN"/>
    <property type="match status" value="1"/>
</dbReference>
<dbReference type="GeneID" id="19972623"/>
<keyword evidence="8" id="KW-1185">Reference proteome</keyword>
<dbReference type="HOGENOM" id="CLU_079143_0_0_1"/>
<dbReference type="STRING" id="1220924.W2RRH3"/>
<comment type="similarity">
    <text evidence="1">Belongs to the Gfa family.</text>
</comment>
<dbReference type="SUPFAM" id="SSF51316">
    <property type="entry name" value="Mss4-like"/>
    <property type="match status" value="1"/>
</dbReference>